<organism evidence="2 3">
    <name type="scientific">Psylliodes chrysocephalus</name>
    <dbReference type="NCBI Taxonomy" id="3402493"/>
    <lineage>
        <taxon>Eukaryota</taxon>
        <taxon>Metazoa</taxon>
        <taxon>Ecdysozoa</taxon>
        <taxon>Arthropoda</taxon>
        <taxon>Hexapoda</taxon>
        <taxon>Insecta</taxon>
        <taxon>Pterygota</taxon>
        <taxon>Neoptera</taxon>
        <taxon>Endopterygota</taxon>
        <taxon>Coleoptera</taxon>
        <taxon>Polyphaga</taxon>
        <taxon>Cucujiformia</taxon>
        <taxon>Chrysomeloidea</taxon>
        <taxon>Chrysomelidae</taxon>
        <taxon>Galerucinae</taxon>
        <taxon>Alticini</taxon>
        <taxon>Psylliodes</taxon>
    </lineage>
</organism>
<gene>
    <name evidence="2" type="ORF">PSYICH_LOCUS9966</name>
</gene>
<dbReference type="EMBL" id="OV651816">
    <property type="protein sequence ID" value="CAH1109470.1"/>
    <property type="molecule type" value="Genomic_DNA"/>
</dbReference>
<accession>A0A9P0CZX4</accession>
<feature type="compositionally biased region" description="Polar residues" evidence="1">
    <location>
        <begin position="213"/>
        <end position="236"/>
    </location>
</feature>
<evidence type="ECO:0000313" key="3">
    <source>
        <dbReference type="Proteomes" id="UP001153636"/>
    </source>
</evidence>
<name>A0A9P0CZX4_9CUCU</name>
<feature type="region of interest" description="Disordered" evidence="1">
    <location>
        <begin position="334"/>
        <end position="362"/>
    </location>
</feature>
<feature type="compositionally biased region" description="Low complexity" evidence="1">
    <location>
        <begin position="244"/>
        <end position="257"/>
    </location>
</feature>
<dbReference type="AlphaFoldDB" id="A0A9P0CZX4"/>
<feature type="region of interest" description="Disordered" evidence="1">
    <location>
        <begin position="61"/>
        <end position="80"/>
    </location>
</feature>
<reference evidence="2" key="1">
    <citation type="submission" date="2022-01" db="EMBL/GenBank/DDBJ databases">
        <authorList>
            <person name="King R."/>
        </authorList>
    </citation>
    <scope>NUCLEOTIDE SEQUENCE</scope>
</reference>
<protein>
    <submittedName>
        <fullName evidence="2">Uncharacterized protein</fullName>
    </submittedName>
</protein>
<feature type="compositionally biased region" description="Low complexity" evidence="1">
    <location>
        <begin position="69"/>
        <end position="78"/>
    </location>
</feature>
<keyword evidence="3" id="KW-1185">Reference proteome</keyword>
<sequence>MDDCLPEEWRETPPCKASLQHSAMQLKLLISMYKNEELDNMKSLNLANLMKFPIPPHISKNWVDPSPKRPASSKPKTSIKTRSIIPRKSSVGSFIKSSTTISSKIPSTVATKSQPISSPANLWAMTSIKIGPGLKNSSVPIQADGTALSKLKISRTTPTSIVNYSNTPKKRRINLAMAGGLVPTKTSKSSQGGLQMAHDDVVWGLNQTKQSVITSDRSPISKSTSPVRSPTKISPESSTRRALRSSASLAKSSPTSLERSLGRSIERTIERSIERSIGKSLERSLETILTKSLLISPERSLSLNPAKIPAKTSVKSSAGSQLLSKLRNIALNPTRSSARTSVKSPTRSLARSAVKNPTESQGAALSISPITSFVIPPKRKVTNR</sequence>
<evidence type="ECO:0000256" key="1">
    <source>
        <dbReference type="SAM" id="MobiDB-lite"/>
    </source>
</evidence>
<feature type="region of interest" description="Disordered" evidence="1">
    <location>
        <begin position="213"/>
        <end position="262"/>
    </location>
</feature>
<dbReference type="Proteomes" id="UP001153636">
    <property type="component" value="Chromosome 4"/>
</dbReference>
<proteinExistence type="predicted"/>
<evidence type="ECO:0000313" key="2">
    <source>
        <dbReference type="EMBL" id="CAH1109470.1"/>
    </source>
</evidence>